<evidence type="ECO:0000313" key="1">
    <source>
        <dbReference type="EMBL" id="KAH7991897.1"/>
    </source>
</evidence>
<dbReference type="Proteomes" id="UP000827872">
    <property type="component" value="Linkage Group LG03"/>
</dbReference>
<organism evidence="1 2">
    <name type="scientific">Sphaerodactylus townsendi</name>
    <dbReference type="NCBI Taxonomy" id="933632"/>
    <lineage>
        <taxon>Eukaryota</taxon>
        <taxon>Metazoa</taxon>
        <taxon>Chordata</taxon>
        <taxon>Craniata</taxon>
        <taxon>Vertebrata</taxon>
        <taxon>Euteleostomi</taxon>
        <taxon>Lepidosauria</taxon>
        <taxon>Squamata</taxon>
        <taxon>Bifurcata</taxon>
        <taxon>Gekkota</taxon>
        <taxon>Sphaerodactylidae</taxon>
        <taxon>Sphaerodactylus</taxon>
    </lineage>
</organism>
<sequence>MTLDLLSRIIHSKDRVLSINGDGTANAVLEVKEIFWALEIIECKVYYGFGFILEFAIVDLQYENSSGWTCLELLQTMELKCAILRAA</sequence>
<keyword evidence="2" id="KW-1185">Reference proteome</keyword>
<gene>
    <name evidence="1" type="ORF">K3G42_016512</name>
</gene>
<dbReference type="EMBL" id="CM037616">
    <property type="protein sequence ID" value="KAH7991897.1"/>
    <property type="molecule type" value="Genomic_DNA"/>
</dbReference>
<protein>
    <submittedName>
        <fullName evidence="1">Uncharacterized protein</fullName>
    </submittedName>
</protein>
<evidence type="ECO:0000313" key="2">
    <source>
        <dbReference type="Proteomes" id="UP000827872"/>
    </source>
</evidence>
<name>A0ACB8EHB0_9SAUR</name>
<proteinExistence type="predicted"/>
<comment type="caution">
    <text evidence="1">The sequence shown here is derived from an EMBL/GenBank/DDBJ whole genome shotgun (WGS) entry which is preliminary data.</text>
</comment>
<reference evidence="1" key="1">
    <citation type="submission" date="2021-08" db="EMBL/GenBank/DDBJ databases">
        <title>The first chromosome-level gecko genome reveals the dynamic sex chromosomes of Neotropical dwarf geckos (Sphaerodactylidae: Sphaerodactylus).</title>
        <authorList>
            <person name="Pinto B.J."/>
            <person name="Keating S.E."/>
            <person name="Gamble T."/>
        </authorList>
    </citation>
    <scope>NUCLEOTIDE SEQUENCE</scope>
    <source>
        <strain evidence="1">TG3544</strain>
    </source>
</reference>
<accession>A0ACB8EHB0</accession>